<keyword evidence="1" id="KW-1133">Transmembrane helix</keyword>
<evidence type="ECO:0000256" key="1">
    <source>
        <dbReference type="SAM" id="Phobius"/>
    </source>
</evidence>
<organism evidence="2">
    <name type="scientific">Campylobacter coli</name>
    <dbReference type="NCBI Taxonomy" id="195"/>
    <lineage>
        <taxon>Bacteria</taxon>
        <taxon>Pseudomonadati</taxon>
        <taxon>Campylobacterota</taxon>
        <taxon>Epsilonproteobacteria</taxon>
        <taxon>Campylobacterales</taxon>
        <taxon>Campylobacteraceae</taxon>
        <taxon>Campylobacter</taxon>
    </lineage>
</organism>
<evidence type="ECO:0000313" key="2">
    <source>
        <dbReference type="EMBL" id="QNU13169.1"/>
    </source>
</evidence>
<accession>A0A7H1RHH4</accession>
<dbReference type="AlphaFoldDB" id="A0A7H1RHH4"/>
<reference evidence="2" key="1">
    <citation type="submission" date="2020-06" db="EMBL/GenBank/DDBJ databases">
        <authorList>
            <person name="Yao H."/>
        </authorList>
    </citation>
    <scope>NUCLEOTIDE SEQUENCE</scope>
    <source>
        <strain evidence="2">1922C17</strain>
    </source>
</reference>
<keyword evidence="1" id="KW-0472">Membrane</keyword>
<sequence length="43" mass="5276">MAKYTKRRDKRGLNGIKNFFMTKDFYLLFGILCLFVWAVFYFL</sequence>
<name>A0A7H1RHH4_CAMCO</name>
<dbReference type="EMBL" id="MT663352">
    <property type="protein sequence ID" value="QNU13169.1"/>
    <property type="molecule type" value="Genomic_DNA"/>
</dbReference>
<keyword evidence="1" id="KW-0812">Transmembrane</keyword>
<feature type="transmembrane region" description="Helical" evidence="1">
    <location>
        <begin position="25"/>
        <end position="42"/>
    </location>
</feature>
<protein>
    <submittedName>
        <fullName evidence="2">Uncharacterized protein</fullName>
    </submittedName>
</protein>
<proteinExistence type="predicted"/>